<protein>
    <submittedName>
        <fullName evidence="1">Uncharacterized protein</fullName>
    </submittedName>
</protein>
<dbReference type="EMBL" id="GL732540">
    <property type="protein sequence ID" value="EFX82103.1"/>
    <property type="molecule type" value="Genomic_DNA"/>
</dbReference>
<gene>
    <name evidence="1" type="ORF">DAPPUDRAFT_241171</name>
</gene>
<dbReference type="AlphaFoldDB" id="E9GDL2"/>
<evidence type="ECO:0000313" key="1">
    <source>
        <dbReference type="EMBL" id="EFX82103.1"/>
    </source>
</evidence>
<sequence>MVDTKPQSCLFTTQQPVTSQPRLQNFTPQLMMLTSYIIEELADYTDVSKYYITKSPECYTATYAALAYCTEAPTYYNTEARKFYTATYAAPSHYATKYYSA</sequence>
<dbReference type="KEGG" id="dpx:DAPPUDRAFT_241171"/>
<keyword evidence="2" id="KW-1185">Reference proteome</keyword>
<dbReference type="Proteomes" id="UP000000305">
    <property type="component" value="Unassembled WGS sequence"/>
</dbReference>
<proteinExistence type="predicted"/>
<evidence type="ECO:0000313" key="2">
    <source>
        <dbReference type="Proteomes" id="UP000000305"/>
    </source>
</evidence>
<organism evidence="1 2">
    <name type="scientific">Daphnia pulex</name>
    <name type="common">Water flea</name>
    <dbReference type="NCBI Taxonomy" id="6669"/>
    <lineage>
        <taxon>Eukaryota</taxon>
        <taxon>Metazoa</taxon>
        <taxon>Ecdysozoa</taxon>
        <taxon>Arthropoda</taxon>
        <taxon>Crustacea</taxon>
        <taxon>Branchiopoda</taxon>
        <taxon>Diplostraca</taxon>
        <taxon>Cladocera</taxon>
        <taxon>Anomopoda</taxon>
        <taxon>Daphniidae</taxon>
        <taxon>Daphnia</taxon>
    </lineage>
</organism>
<name>E9GDL2_DAPPU</name>
<dbReference type="InParanoid" id="E9GDL2"/>
<accession>E9GDL2</accession>
<dbReference type="HOGENOM" id="CLU_2294435_0_0_1"/>
<reference evidence="1 2" key="1">
    <citation type="journal article" date="2011" name="Science">
        <title>The ecoresponsive genome of Daphnia pulex.</title>
        <authorList>
            <person name="Colbourne J.K."/>
            <person name="Pfrender M.E."/>
            <person name="Gilbert D."/>
            <person name="Thomas W.K."/>
            <person name="Tucker A."/>
            <person name="Oakley T.H."/>
            <person name="Tokishita S."/>
            <person name="Aerts A."/>
            <person name="Arnold G.J."/>
            <person name="Basu M.K."/>
            <person name="Bauer D.J."/>
            <person name="Caceres C.E."/>
            <person name="Carmel L."/>
            <person name="Casola C."/>
            <person name="Choi J.H."/>
            <person name="Detter J.C."/>
            <person name="Dong Q."/>
            <person name="Dusheyko S."/>
            <person name="Eads B.D."/>
            <person name="Frohlich T."/>
            <person name="Geiler-Samerotte K.A."/>
            <person name="Gerlach D."/>
            <person name="Hatcher P."/>
            <person name="Jogdeo S."/>
            <person name="Krijgsveld J."/>
            <person name="Kriventseva E.V."/>
            <person name="Kultz D."/>
            <person name="Laforsch C."/>
            <person name="Lindquist E."/>
            <person name="Lopez J."/>
            <person name="Manak J.R."/>
            <person name="Muller J."/>
            <person name="Pangilinan J."/>
            <person name="Patwardhan R.P."/>
            <person name="Pitluck S."/>
            <person name="Pritham E.J."/>
            <person name="Rechtsteiner A."/>
            <person name="Rho M."/>
            <person name="Rogozin I.B."/>
            <person name="Sakarya O."/>
            <person name="Salamov A."/>
            <person name="Schaack S."/>
            <person name="Shapiro H."/>
            <person name="Shiga Y."/>
            <person name="Skalitzky C."/>
            <person name="Smith Z."/>
            <person name="Souvorov A."/>
            <person name="Sung W."/>
            <person name="Tang Z."/>
            <person name="Tsuchiya D."/>
            <person name="Tu H."/>
            <person name="Vos H."/>
            <person name="Wang M."/>
            <person name="Wolf Y.I."/>
            <person name="Yamagata H."/>
            <person name="Yamada T."/>
            <person name="Ye Y."/>
            <person name="Shaw J.R."/>
            <person name="Andrews J."/>
            <person name="Crease T.J."/>
            <person name="Tang H."/>
            <person name="Lucas S.M."/>
            <person name="Robertson H.M."/>
            <person name="Bork P."/>
            <person name="Koonin E.V."/>
            <person name="Zdobnov E.M."/>
            <person name="Grigoriev I.V."/>
            <person name="Lynch M."/>
            <person name="Boore J.L."/>
        </authorList>
    </citation>
    <scope>NUCLEOTIDE SEQUENCE [LARGE SCALE GENOMIC DNA]</scope>
</reference>